<comment type="function">
    <text evidence="17">Member of the two-component regulatory system NreB/NreC involved in the control of dissimilatory nitrate/nitrite reduction in response to oxygen. NreB functions as a direct oxygen sensor histidine kinase which is autophosphorylated, in the absence of oxygen, probably at the conserved histidine residue, and transfers its phosphate group probably to a conserved aspartate residue of NreC. NreB/NreC activates the expression of the nitrate (narGHJI) and nitrite (nir) reductase operons, as well as the putative nitrate transporter gene narT.</text>
</comment>
<evidence type="ECO:0000256" key="15">
    <source>
        <dbReference type="ARBA" id="ARBA00023012"/>
    </source>
</evidence>
<evidence type="ECO:0000256" key="8">
    <source>
        <dbReference type="ARBA" id="ARBA00022553"/>
    </source>
</evidence>
<keyword evidence="14" id="KW-0408">Iron</keyword>
<feature type="transmembrane region" description="Helical" evidence="20">
    <location>
        <begin position="340"/>
        <end position="360"/>
    </location>
</feature>
<feature type="repeat" description="TPR" evidence="19">
    <location>
        <begin position="221"/>
        <end position="254"/>
    </location>
</feature>
<evidence type="ECO:0000256" key="1">
    <source>
        <dbReference type="ARBA" id="ARBA00000085"/>
    </source>
</evidence>
<dbReference type="SUPFAM" id="SSF48452">
    <property type="entry name" value="TPR-like"/>
    <property type="match status" value="1"/>
</dbReference>
<evidence type="ECO:0000256" key="6">
    <source>
        <dbReference type="ARBA" id="ARBA00022485"/>
    </source>
</evidence>
<evidence type="ECO:0000256" key="9">
    <source>
        <dbReference type="ARBA" id="ARBA00022679"/>
    </source>
</evidence>
<evidence type="ECO:0000256" key="12">
    <source>
        <dbReference type="ARBA" id="ARBA00022777"/>
    </source>
</evidence>
<evidence type="ECO:0000256" key="5">
    <source>
        <dbReference type="ARBA" id="ARBA00017322"/>
    </source>
</evidence>
<gene>
    <name evidence="22" type="ORF">LPB136_07290</name>
</gene>
<evidence type="ECO:0000256" key="13">
    <source>
        <dbReference type="ARBA" id="ARBA00022840"/>
    </source>
</evidence>
<keyword evidence="8" id="KW-0597">Phosphoprotein</keyword>
<feature type="domain" description="Histidine kinase" evidence="21">
    <location>
        <begin position="407"/>
        <end position="598"/>
    </location>
</feature>
<dbReference type="Proteomes" id="UP000181898">
    <property type="component" value="Chromosome"/>
</dbReference>
<evidence type="ECO:0000313" key="23">
    <source>
        <dbReference type="Proteomes" id="UP000181898"/>
    </source>
</evidence>
<dbReference type="Gene3D" id="1.20.5.1930">
    <property type="match status" value="1"/>
</dbReference>
<dbReference type="InterPro" id="IPR036890">
    <property type="entry name" value="HATPase_C_sf"/>
</dbReference>
<evidence type="ECO:0000256" key="19">
    <source>
        <dbReference type="PROSITE-ProRule" id="PRU00339"/>
    </source>
</evidence>
<dbReference type="PROSITE" id="PS50005">
    <property type="entry name" value="TPR"/>
    <property type="match status" value="2"/>
</dbReference>
<dbReference type="PRINTS" id="PR00344">
    <property type="entry name" value="BCTRLSENSOR"/>
</dbReference>
<dbReference type="EC" id="2.7.13.3" evidence="4"/>
<dbReference type="InterPro" id="IPR003594">
    <property type="entry name" value="HATPase_dom"/>
</dbReference>
<dbReference type="KEGG" id="ten:LPB136_07290"/>
<accession>A0A1L3JJ77</accession>
<keyword evidence="6" id="KW-0004">4Fe-4S</keyword>
<evidence type="ECO:0000256" key="14">
    <source>
        <dbReference type="ARBA" id="ARBA00023004"/>
    </source>
</evidence>
<evidence type="ECO:0000256" key="7">
    <source>
        <dbReference type="ARBA" id="ARBA00022490"/>
    </source>
</evidence>
<keyword evidence="7" id="KW-0963">Cytoplasm</keyword>
<dbReference type="PANTHER" id="PTHR24421">
    <property type="entry name" value="NITRATE/NITRITE SENSOR PROTEIN NARX-RELATED"/>
    <property type="match status" value="1"/>
</dbReference>
<keyword evidence="12" id="KW-0418">Kinase</keyword>
<dbReference type="PANTHER" id="PTHR24421:SF10">
    <property type="entry name" value="NITRATE_NITRITE SENSOR PROTEIN NARQ"/>
    <property type="match status" value="1"/>
</dbReference>
<keyword evidence="23" id="KW-1185">Reference proteome</keyword>
<reference evidence="22 23" key="1">
    <citation type="submission" date="2016-11" db="EMBL/GenBank/DDBJ databases">
        <title>Tenacibaculum sp. LPB0136, isolated from marine environment.</title>
        <authorList>
            <person name="Kim E."/>
            <person name="Yi H."/>
        </authorList>
    </citation>
    <scope>NUCLEOTIDE SEQUENCE [LARGE SCALE GENOMIC DNA]</scope>
    <source>
        <strain evidence="22 23">LPB0136</strain>
    </source>
</reference>
<evidence type="ECO:0000256" key="11">
    <source>
        <dbReference type="ARBA" id="ARBA00022741"/>
    </source>
</evidence>
<dbReference type="GO" id="GO:0005524">
    <property type="term" value="F:ATP binding"/>
    <property type="evidence" value="ECO:0007669"/>
    <property type="project" value="UniProtKB-KW"/>
</dbReference>
<dbReference type="CDD" id="cd16917">
    <property type="entry name" value="HATPase_UhpB-NarQ-NarX-like"/>
    <property type="match status" value="1"/>
</dbReference>
<keyword evidence="20" id="KW-0472">Membrane</keyword>
<dbReference type="SMART" id="SM00028">
    <property type="entry name" value="TPR"/>
    <property type="match status" value="5"/>
</dbReference>
<dbReference type="InterPro" id="IPR005467">
    <property type="entry name" value="His_kinase_dom"/>
</dbReference>
<keyword evidence="11" id="KW-0547">Nucleotide-binding</keyword>
<dbReference type="Gene3D" id="1.25.40.10">
    <property type="entry name" value="Tetratricopeptide repeat domain"/>
    <property type="match status" value="2"/>
</dbReference>
<evidence type="ECO:0000256" key="17">
    <source>
        <dbReference type="ARBA" id="ARBA00024827"/>
    </source>
</evidence>
<dbReference type="InterPro" id="IPR004358">
    <property type="entry name" value="Sig_transdc_His_kin-like_C"/>
</dbReference>
<dbReference type="InterPro" id="IPR011990">
    <property type="entry name" value="TPR-like_helical_dom_sf"/>
</dbReference>
<dbReference type="AlphaFoldDB" id="A0A1L3JJ77"/>
<proteinExistence type="predicted"/>
<dbReference type="STRING" id="1850252.LPB136_07290"/>
<dbReference type="InterPro" id="IPR050482">
    <property type="entry name" value="Sensor_HK_TwoCompSys"/>
</dbReference>
<evidence type="ECO:0000256" key="20">
    <source>
        <dbReference type="SAM" id="Phobius"/>
    </source>
</evidence>
<dbReference type="EMBL" id="CP018155">
    <property type="protein sequence ID" value="APG65164.1"/>
    <property type="molecule type" value="Genomic_DNA"/>
</dbReference>
<sequence length="605" mass="69663">MILKNKIISTIIITLIPLVSLFSNRVNYESEEVEFPRSASFTFFVIQKDSISKEYYKAIDKFKRKEFSEALELSFVALEKSNAQEEIINVNYLIGNIFRKTNNHNRAIKYYLNTLEYFKNNASIIQENNLINEDLLSNLYYRLATEYQLNKNIDSSLFYYDKLFELNLINKKASLLKSNAYNNLSAIYRDNSSLKDLTKAKFFINKALDINKVFGENLVLASNYGNLANIFMEEENFNKAKSLYLKAIKLLENDNREEAVKYKEVLYDNIGWTLYNMKNYRAYEYLDKSVAIRDSINDIGLRKAIKEIETRNNVELATKDAESKRIIAEKNELQANQTTWLVGIAGFATIALLLYLVNVYKLRQQKLKTQLSENELIQQKDIEKIKLESQIKILNATLDGKETERKQIAETLHDNVSALLSSANLHLQASQKQFNGNIPVELDKTQEIIKQASQQIRDLSHNLVSSILLKFGLEYAIKDTADKFSNSEISFFTKIEGVRRYDQSFEIKVYNMVQEFANNILKHSKANEAFLSAKEENGVLEILVEDNGKGFNSEDPINKDGIGLNQINARVKMLNGTFVIDSAENEGTKIKITLPIQERKKTFIV</sequence>
<dbReference type="Pfam" id="PF13181">
    <property type="entry name" value="TPR_8"/>
    <property type="match status" value="2"/>
</dbReference>
<dbReference type="Gene3D" id="3.30.565.10">
    <property type="entry name" value="Histidine kinase-like ATPase, C-terminal domain"/>
    <property type="match status" value="1"/>
</dbReference>
<dbReference type="InterPro" id="IPR019734">
    <property type="entry name" value="TPR_rpt"/>
</dbReference>
<dbReference type="GO" id="GO:0051539">
    <property type="term" value="F:4 iron, 4 sulfur cluster binding"/>
    <property type="evidence" value="ECO:0007669"/>
    <property type="project" value="UniProtKB-KW"/>
</dbReference>
<keyword evidence="10" id="KW-0479">Metal-binding</keyword>
<keyword evidence="13" id="KW-0067">ATP-binding</keyword>
<comment type="cofactor">
    <cofactor evidence="2">
        <name>[4Fe-4S] cluster</name>
        <dbReference type="ChEBI" id="CHEBI:49883"/>
    </cofactor>
</comment>
<keyword evidence="9" id="KW-0808">Transferase</keyword>
<evidence type="ECO:0000256" key="10">
    <source>
        <dbReference type="ARBA" id="ARBA00022723"/>
    </source>
</evidence>
<evidence type="ECO:0000256" key="16">
    <source>
        <dbReference type="ARBA" id="ARBA00023014"/>
    </source>
</evidence>
<evidence type="ECO:0000256" key="2">
    <source>
        <dbReference type="ARBA" id="ARBA00001966"/>
    </source>
</evidence>
<dbReference type="Pfam" id="PF02518">
    <property type="entry name" value="HATPase_c"/>
    <property type="match status" value="1"/>
</dbReference>
<evidence type="ECO:0000256" key="18">
    <source>
        <dbReference type="ARBA" id="ARBA00030800"/>
    </source>
</evidence>
<evidence type="ECO:0000256" key="3">
    <source>
        <dbReference type="ARBA" id="ARBA00004496"/>
    </source>
</evidence>
<dbReference type="PROSITE" id="PS50109">
    <property type="entry name" value="HIS_KIN"/>
    <property type="match status" value="1"/>
</dbReference>
<dbReference type="InterPro" id="IPR011712">
    <property type="entry name" value="Sig_transdc_His_kin_sub3_dim/P"/>
</dbReference>
<keyword evidence="20" id="KW-1133">Transmembrane helix</keyword>
<keyword evidence="19" id="KW-0802">TPR repeat</keyword>
<evidence type="ECO:0000313" key="22">
    <source>
        <dbReference type="EMBL" id="APG65164.1"/>
    </source>
</evidence>
<protein>
    <recommendedName>
        <fullName evidence="5">Oxygen sensor histidine kinase NreB</fullName>
        <ecNumber evidence="4">2.7.13.3</ecNumber>
    </recommendedName>
    <alternativeName>
        <fullName evidence="18">Nitrogen regulation protein B</fullName>
    </alternativeName>
</protein>
<dbReference type="GO" id="GO:0046872">
    <property type="term" value="F:metal ion binding"/>
    <property type="evidence" value="ECO:0007669"/>
    <property type="project" value="UniProtKB-KW"/>
</dbReference>
<dbReference type="SUPFAM" id="SSF55874">
    <property type="entry name" value="ATPase domain of HSP90 chaperone/DNA topoisomerase II/histidine kinase"/>
    <property type="match status" value="1"/>
</dbReference>
<name>A0A1L3JJ77_9FLAO</name>
<dbReference type="GO" id="GO:0046983">
    <property type="term" value="F:protein dimerization activity"/>
    <property type="evidence" value="ECO:0007669"/>
    <property type="project" value="InterPro"/>
</dbReference>
<evidence type="ECO:0000256" key="4">
    <source>
        <dbReference type="ARBA" id="ARBA00012438"/>
    </source>
</evidence>
<keyword evidence="20" id="KW-0812">Transmembrane</keyword>
<dbReference type="GO" id="GO:0005737">
    <property type="term" value="C:cytoplasm"/>
    <property type="evidence" value="ECO:0007669"/>
    <property type="project" value="UniProtKB-SubCell"/>
</dbReference>
<dbReference type="GO" id="GO:0016020">
    <property type="term" value="C:membrane"/>
    <property type="evidence" value="ECO:0007669"/>
    <property type="project" value="InterPro"/>
</dbReference>
<keyword evidence="15" id="KW-0902">Two-component regulatory system</keyword>
<keyword evidence="16" id="KW-0411">Iron-sulfur</keyword>
<dbReference type="GO" id="GO:0000155">
    <property type="term" value="F:phosphorelay sensor kinase activity"/>
    <property type="evidence" value="ECO:0007669"/>
    <property type="project" value="InterPro"/>
</dbReference>
<feature type="repeat" description="TPR" evidence="19">
    <location>
        <begin position="88"/>
        <end position="121"/>
    </location>
</feature>
<organism evidence="22 23">
    <name type="scientific">Tenacibaculum todarodis</name>
    <dbReference type="NCBI Taxonomy" id="1850252"/>
    <lineage>
        <taxon>Bacteria</taxon>
        <taxon>Pseudomonadati</taxon>
        <taxon>Bacteroidota</taxon>
        <taxon>Flavobacteriia</taxon>
        <taxon>Flavobacteriales</taxon>
        <taxon>Flavobacteriaceae</taxon>
        <taxon>Tenacibaculum</taxon>
    </lineage>
</organism>
<comment type="subcellular location">
    <subcellularLocation>
        <location evidence="3">Cytoplasm</location>
    </subcellularLocation>
</comment>
<evidence type="ECO:0000259" key="21">
    <source>
        <dbReference type="PROSITE" id="PS50109"/>
    </source>
</evidence>
<dbReference type="Pfam" id="PF07730">
    <property type="entry name" value="HisKA_3"/>
    <property type="match status" value="1"/>
</dbReference>
<comment type="catalytic activity">
    <reaction evidence="1">
        <text>ATP + protein L-histidine = ADP + protein N-phospho-L-histidine.</text>
        <dbReference type="EC" id="2.7.13.3"/>
    </reaction>
</comment>